<dbReference type="InterPro" id="IPR011705">
    <property type="entry name" value="BACK"/>
</dbReference>
<dbReference type="Proteomes" id="UP000694867">
    <property type="component" value="Unplaced"/>
</dbReference>
<dbReference type="InterPro" id="IPR011333">
    <property type="entry name" value="SKP1/BTB/POZ_sf"/>
</dbReference>
<proteinExistence type="predicted"/>
<keyword evidence="5" id="KW-1185">Reference proteome</keyword>
<gene>
    <name evidence="6" type="primary">LOC100903430</name>
</gene>
<dbReference type="PROSITE" id="PS50097">
    <property type="entry name" value="BTB"/>
    <property type="match status" value="1"/>
</dbReference>
<dbReference type="GeneID" id="100903430"/>
<organism evidence="5 6">
    <name type="scientific">Galendromus occidentalis</name>
    <name type="common">western predatory mite</name>
    <dbReference type="NCBI Taxonomy" id="34638"/>
    <lineage>
        <taxon>Eukaryota</taxon>
        <taxon>Metazoa</taxon>
        <taxon>Ecdysozoa</taxon>
        <taxon>Arthropoda</taxon>
        <taxon>Chelicerata</taxon>
        <taxon>Arachnida</taxon>
        <taxon>Acari</taxon>
        <taxon>Parasitiformes</taxon>
        <taxon>Mesostigmata</taxon>
        <taxon>Gamasina</taxon>
        <taxon>Phytoseioidea</taxon>
        <taxon>Phytoseiidae</taxon>
        <taxon>Typhlodrominae</taxon>
        <taxon>Galendromus</taxon>
    </lineage>
</organism>
<dbReference type="Gene3D" id="3.30.710.10">
    <property type="entry name" value="Potassium Channel Kv1.1, Chain A"/>
    <property type="match status" value="1"/>
</dbReference>
<keyword evidence="1" id="KW-0880">Kelch repeat</keyword>
<feature type="domain" description="BTB" evidence="4">
    <location>
        <begin position="18"/>
        <end position="87"/>
    </location>
</feature>
<dbReference type="SUPFAM" id="SSF54695">
    <property type="entry name" value="POZ domain"/>
    <property type="match status" value="1"/>
</dbReference>
<name>A0AAJ6QVA5_9ACAR</name>
<dbReference type="KEGG" id="goe:100903430"/>
<dbReference type="Gene3D" id="1.25.40.420">
    <property type="match status" value="1"/>
</dbReference>
<keyword evidence="2" id="KW-0677">Repeat</keyword>
<accession>A0AAJ6QVA5</accession>
<evidence type="ECO:0000313" key="6">
    <source>
        <dbReference type="RefSeq" id="XP_003746934.1"/>
    </source>
</evidence>
<dbReference type="RefSeq" id="XP_003746934.1">
    <property type="nucleotide sequence ID" value="XM_003746886.2"/>
</dbReference>
<dbReference type="CDD" id="cd14733">
    <property type="entry name" value="BACK"/>
    <property type="match status" value="1"/>
</dbReference>
<sequence length="547" mass="62381">MPTLGDRLYEHRLAGRFCDVELLPSDSSDGIKCHKLVLMASSEYFSCMFSSGMRETTADCVRLGDCRSDVLLALIDFLYKSERPLGITCDNVLELFSWAIRCDLPKLSEFCWEFIRNSLGPDNAFSVLSFAIAHHLKDVRKECISMIQNAFSLLADADEWSDLSYGTLKEILSRQVRVYHEELVLDILMRWTQQHSDEKDILSLVDVDGISETSVEKYKDFLQSVHYVPKGPTSKSPTFHAHLMLQYKHEIGLLAVICVTNRHVEIYRYPEISISEYDRQENYRVMCCATHTDGIVIGVCRNLGIFSYNHTIRQVKFCENLQIQRGAGCSTKEAAVLDVVSVGNQLWALMRDSRSNTYRLSFYSAHLNVWDSSIEVPNDAHKIIGPRTNVLGPNLFILRKNGNLMYAPVSHLQSYSVSELQTIEPGPNRKLFDCEGLYIPGGLVMIHGKDTACDFWTSCYDETSGEWKPDVVRLVHDSSQDDEDVYAYKLFLEGSDVYLIEEWSSGTFTLHRWAPQDVRWDIVKVFKQPRARLVGPVHLNDCNAESD</sequence>
<dbReference type="Pfam" id="PF00651">
    <property type="entry name" value="BTB"/>
    <property type="match status" value="1"/>
</dbReference>
<protein>
    <submittedName>
        <fullName evidence="6">Uncharacterized protein LOC100903430</fullName>
    </submittedName>
</protein>
<evidence type="ECO:0000256" key="1">
    <source>
        <dbReference type="ARBA" id="ARBA00022441"/>
    </source>
</evidence>
<dbReference type="InterPro" id="IPR000210">
    <property type="entry name" value="BTB/POZ_dom"/>
</dbReference>
<dbReference type="AlphaFoldDB" id="A0AAJ6QVA5"/>
<evidence type="ECO:0000256" key="3">
    <source>
        <dbReference type="ARBA" id="ARBA00023203"/>
    </source>
</evidence>
<reference evidence="6" key="1">
    <citation type="submission" date="2025-08" db="UniProtKB">
        <authorList>
            <consortium name="RefSeq"/>
        </authorList>
    </citation>
    <scope>IDENTIFICATION</scope>
</reference>
<dbReference type="PANTHER" id="PTHR24412:SF419">
    <property type="entry name" value="KELCH-LIKE PROTEIN 20"/>
    <property type="match status" value="1"/>
</dbReference>
<keyword evidence="3" id="KW-0009">Actin-binding</keyword>
<evidence type="ECO:0000259" key="4">
    <source>
        <dbReference type="PROSITE" id="PS50097"/>
    </source>
</evidence>
<dbReference type="SMART" id="SM00225">
    <property type="entry name" value="BTB"/>
    <property type="match status" value="1"/>
</dbReference>
<dbReference type="SMART" id="SM00875">
    <property type="entry name" value="BACK"/>
    <property type="match status" value="1"/>
</dbReference>
<dbReference type="PANTHER" id="PTHR24412">
    <property type="entry name" value="KELCH PROTEIN"/>
    <property type="match status" value="1"/>
</dbReference>
<evidence type="ECO:0000313" key="5">
    <source>
        <dbReference type="Proteomes" id="UP000694867"/>
    </source>
</evidence>
<dbReference type="Pfam" id="PF07707">
    <property type="entry name" value="BACK"/>
    <property type="match status" value="1"/>
</dbReference>
<evidence type="ECO:0000256" key="2">
    <source>
        <dbReference type="ARBA" id="ARBA00022737"/>
    </source>
</evidence>